<evidence type="ECO:0000313" key="4">
    <source>
        <dbReference type="Proteomes" id="UP001304461"/>
    </source>
</evidence>
<accession>A0ABU5RUS5</accession>
<dbReference type="SUPFAM" id="SSF52266">
    <property type="entry name" value="SGNH hydrolase"/>
    <property type="match status" value="1"/>
</dbReference>
<dbReference type="EC" id="3.1.-.-" evidence="3"/>
<evidence type="ECO:0000313" key="3">
    <source>
        <dbReference type="EMBL" id="MEA5391533.1"/>
    </source>
</evidence>
<keyword evidence="2" id="KW-0732">Signal</keyword>
<proteinExistence type="predicted"/>
<name>A0ABU5RUS5_9CYAN</name>
<keyword evidence="4" id="KW-1185">Reference proteome</keyword>
<dbReference type="Gene3D" id="3.40.50.1110">
    <property type="entry name" value="SGNH hydrolase"/>
    <property type="match status" value="1"/>
</dbReference>
<dbReference type="InterPro" id="IPR051058">
    <property type="entry name" value="GDSL_Est/Lipase"/>
</dbReference>
<evidence type="ECO:0000256" key="2">
    <source>
        <dbReference type="SAM" id="SignalP"/>
    </source>
</evidence>
<dbReference type="PANTHER" id="PTHR45648:SF22">
    <property type="entry name" value="GDSL LIPASE_ACYLHYDROLASE FAMILY PROTEIN (AFU_ORTHOLOGUE AFUA_4G14700)"/>
    <property type="match status" value="1"/>
</dbReference>
<dbReference type="InterPro" id="IPR036514">
    <property type="entry name" value="SGNH_hydro_sf"/>
</dbReference>
<organism evidence="3 4">
    <name type="scientific">Cyanobium gracile UHCC 0139</name>
    <dbReference type="NCBI Taxonomy" id="3110308"/>
    <lineage>
        <taxon>Bacteria</taxon>
        <taxon>Bacillati</taxon>
        <taxon>Cyanobacteriota</taxon>
        <taxon>Cyanophyceae</taxon>
        <taxon>Synechococcales</taxon>
        <taxon>Prochlorococcaceae</taxon>
        <taxon>Cyanobium</taxon>
    </lineage>
</organism>
<dbReference type="PANTHER" id="PTHR45648">
    <property type="entry name" value="GDSL LIPASE/ACYLHYDROLASE FAMILY PROTEIN (AFU_ORTHOLOGUE AFUA_4G14700)"/>
    <property type="match status" value="1"/>
</dbReference>
<comment type="caution">
    <text evidence="3">The sequence shown here is derived from an EMBL/GenBank/DDBJ whole genome shotgun (WGS) entry which is preliminary data.</text>
</comment>
<evidence type="ECO:0000256" key="1">
    <source>
        <dbReference type="ARBA" id="ARBA00022801"/>
    </source>
</evidence>
<keyword evidence="1 3" id="KW-0378">Hydrolase</keyword>
<dbReference type="GO" id="GO:0016787">
    <property type="term" value="F:hydrolase activity"/>
    <property type="evidence" value="ECO:0007669"/>
    <property type="project" value="UniProtKB-KW"/>
</dbReference>
<feature type="chain" id="PRO_5045608456" evidence="2">
    <location>
        <begin position="26"/>
        <end position="400"/>
    </location>
</feature>
<protein>
    <submittedName>
        <fullName evidence="3">SGNH/GDSL hydrolase family protein</fullName>
        <ecNumber evidence="3">3.1.-.-</ecNumber>
    </submittedName>
</protein>
<feature type="signal peptide" evidence="2">
    <location>
        <begin position="1"/>
        <end position="25"/>
    </location>
</feature>
<dbReference type="InterPro" id="IPR001087">
    <property type="entry name" value="GDSL"/>
</dbReference>
<dbReference type="EMBL" id="JAYGHX010000005">
    <property type="protein sequence ID" value="MEA5391533.1"/>
    <property type="molecule type" value="Genomic_DNA"/>
</dbReference>
<reference evidence="3 4" key="1">
    <citation type="submission" date="2023-12" db="EMBL/GenBank/DDBJ databases">
        <title>Baltic Sea Cyanobacteria.</title>
        <authorList>
            <person name="Delbaje E."/>
            <person name="Fewer D.P."/>
            <person name="Shishido T.K."/>
        </authorList>
    </citation>
    <scope>NUCLEOTIDE SEQUENCE [LARGE SCALE GENOMIC DNA]</scope>
    <source>
        <strain evidence="3 4">UHCC 0139</strain>
    </source>
</reference>
<gene>
    <name evidence="3" type="ORF">VB738_09725</name>
</gene>
<dbReference type="CDD" id="cd01846">
    <property type="entry name" value="fatty_acyltransferase_like"/>
    <property type="match status" value="1"/>
</dbReference>
<dbReference type="RefSeq" id="WP_323305556.1">
    <property type="nucleotide sequence ID" value="NZ_JAYGHX010000005.1"/>
</dbReference>
<dbReference type="Proteomes" id="UP001304461">
    <property type="component" value="Unassembled WGS sequence"/>
</dbReference>
<dbReference type="Pfam" id="PF00657">
    <property type="entry name" value="Lipase_GDSL"/>
    <property type="match status" value="1"/>
</dbReference>
<sequence length="400" mass="42171">MGRVLPWLGLAATFSALLQPLPAQARIARLEHLFVVGDSVLDGGNAGLRTQLQSGGSVFFPPPPYADGRFSNGPTAVEFLWNRFHPRDPFFSAANPLAPFRPSLAGGTNYAIGGATTGVANNNSVSPVLGPVIPGFFENLGNAWQRNAFISAAPAFNPATSLFVIQLFPNDVLYTQTTAAVTQSPGLLAGSFDGALQPAPPTIQPPPPSVEGQVFQQVISNAVNNIVATAVDFHQRGARNILVFNSPDLGRLPGAGPGGGPQAQTLSLLSTIFNASIESALEQVRPTLAGSSLTLFDFHGLTNRIYDDPGSFGLDDSLVPCIRDIACLSDPQLAARRLFWDDLHPSTAVHQRVGLALHGGVVAQVPAPLPVVGLGVAFGYSRQLRERINRRKPSGVGALR</sequence>